<feature type="signal peptide" evidence="1">
    <location>
        <begin position="1"/>
        <end position="24"/>
    </location>
</feature>
<dbReference type="GeneID" id="26811333"/>
<keyword evidence="1" id="KW-0732">Signal</keyword>
<sequence length="128" mass="13701">MNLLKVLAATMALLAGQAVASAEGENPSDVANPSDIEPQACVAIRVCQGFNFKGPCYHECLKPSTTHKIRAGFKKNAGSFAVDTKGFYCTVGTPNTSTCSGKKYPGFKRLPDYCINNIEAYQCNPDSN</sequence>
<dbReference type="OrthoDB" id="4338748at2759"/>
<evidence type="ECO:0000256" key="1">
    <source>
        <dbReference type="SAM" id="SignalP"/>
    </source>
</evidence>
<feature type="chain" id="PRO_5005553026" evidence="1">
    <location>
        <begin position="25"/>
        <end position="128"/>
    </location>
</feature>
<keyword evidence="3" id="KW-1185">Reference proteome</keyword>
<evidence type="ECO:0000313" key="3">
    <source>
        <dbReference type="Proteomes" id="UP000037505"/>
    </source>
</evidence>
<reference evidence="2 3" key="1">
    <citation type="submission" date="2014-06" db="EMBL/GenBank/DDBJ databases">
        <title>The Genome of the Aflatoxigenic Filamentous Fungus Aspergillus nomius.</title>
        <authorList>
            <person name="Moore M.G."/>
            <person name="Shannon B.M."/>
            <person name="Brian M.M."/>
        </authorList>
    </citation>
    <scope>NUCLEOTIDE SEQUENCE [LARGE SCALE GENOMIC DNA]</scope>
    <source>
        <strain evidence="2 3">NRRL 13137</strain>
    </source>
</reference>
<accession>A0A0L1ISE4</accession>
<proteinExistence type="predicted"/>
<dbReference type="RefSeq" id="XP_015403404.1">
    <property type="nucleotide sequence ID" value="XM_015554785.1"/>
</dbReference>
<dbReference type="AlphaFoldDB" id="A0A0L1ISE4"/>
<organism evidence="2 3">
    <name type="scientific">Aspergillus nomiae NRRL (strain ATCC 15546 / NRRL 13137 / CBS 260.88 / M93)</name>
    <dbReference type="NCBI Taxonomy" id="1509407"/>
    <lineage>
        <taxon>Eukaryota</taxon>
        <taxon>Fungi</taxon>
        <taxon>Dikarya</taxon>
        <taxon>Ascomycota</taxon>
        <taxon>Pezizomycotina</taxon>
        <taxon>Eurotiomycetes</taxon>
        <taxon>Eurotiomycetidae</taxon>
        <taxon>Eurotiales</taxon>
        <taxon>Aspergillaceae</taxon>
        <taxon>Aspergillus</taxon>
        <taxon>Aspergillus subgen. Circumdati</taxon>
    </lineage>
</organism>
<dbReference type="EMBL" id="JNOM01000342">
    <property type="protein sequence ID" value="KNG82481.1"/>
    <property type="molecule type" value="Genomic_DNA"/>
</dbReference>
<comment type="caution">
    <text evidence="2">The sequence shown here is derived from an EMBL/GenBank/DDBJ whole genome shotgun (WGS) entry which is preliminary data.</text>
</comment>
<protein>
    <submittedName>
        <fullName evidence="2">Uncharacterized protein</fullName>
    </submittedName>
</protein>
<gene>
    <name evidence="2" type="ORF">ANOM_009529</name>
</gene>
<name>A0A0L1ISE4_ASPN3</name>
<evidence type="ECO:0000313" key="2">
    <source>
        <dbReference type="EMBL" id="KNG82481.1"/>
    </source>
</evidence>
<dbReference type="Proteomes" id="UP000037505">
    <property type="component" value="Unassembled WGS sequence"/>
</dbReference>